<reference evidence="13" key="2">
    <citation type="submission" date="2021-04" db="EMBL/GenBank/DDBJ databases">
        <authorList>
            <person name="Gilroy R."/>
        </authorList>
    </citation>
    <scope>NUCLEOTIDE SEQUENCE</scope>
    <source>
        <strain evidence="13">1282</strain>
    </source>
</reference>
<protein>
    <recommendedName>
        <fullName evidence="6 12">Diaminobutyrate--2-oxoglutarate transaminase</fullName>
        <ecNumber evidence="5 12">2.6.1.76</ecNumber>
    </recommendedName>
    <alternativeName>
        <fullName evidence="12">DABA aminotransferase</fullName>
    </alternativeName>
</protein>
<dbReference type="GO" id="GO:0030170">
    <property type="term" value="F:pyridoxal phosphate binding"/>
    <property type="evidence" value="ECO:0007669"/>
    <property type="project" value="InterPro"/>
</dbReference>
<dbReference type="InterPro" id="IPR015424">
    <property type="entry name" value="PyrdxlP-dep_Trfase"/>
</dbReference>
<comment type="function">
    <text evidence="2 12">Catalyzes reversively the conversion of L-aspartate beta-semialdehyde (ASA) to L-2,4-diaminobutyrate (DABA) by transamination with L-glutamate.</text>
</comment>
<reference evidence="13" key="1">
    <citation type="journal article" date="2021" name="PeerJ">
        <title>Extensive microbial diversity within the chicken gut microbiome revealed by metagenomics and culture.</title>
        <authorList>
            <person name="Gilroy R."/>
            <person name="Ravi A."/>
            <person name="Getino M."/>
            <person name="Pursley I."/>
            <person name="Horton D.L."/>
            <person name="Alikhan N.F."/>
            <person name="Baker D."/>
            <person name="Gharbi K."/>
            <person name="Hall N."/>
            <person name="Watson M."/>
            <person name="Adriaenssens E.M."/>
            <person name="Foster-Nyarko E."/>
            <person name="Jarju S."/>
            <person name="Secka A."/>
            <person name="Antonio M."/>
            <person name="Oren A."/>
            <person name="Chaudhuri R.R."/>
            <person name="La Ragione R."/>
            <person name="Hildebrand F."/>
            <person name="Pallen M.J."/>
        </authorList>
    </citation>
    <scope>NUCLEOTIDE SEQUENCE</scope>
    <source>
        <strain evidence="13">1282</strain>
    </source>
</reference>
<dbReference type="InterPro" id="IPR049704">
    <property type="entry name" value="Aminotrans_3_PPA_site"/>
</dbReference>
<dbReference type="PIRSF" id="PIRSF000521">
    <property type="entry name" value="Transaminase_4ab_Lys_Orn"/>
    <property type="match status" value="1"/>
</dbReference>
<evidence type="ECO:0000256" key="6">
    <source>
        <dbReference type="ARBA" id="ARBA00014798"/>
    </source>
</evidence>
<dbReference type="PANTHER" id="PTHR43552">
    <property type="entry name" value="DIAMINOBUTYRATE--2-OXOGLUTARATE AMINOTRANSFERASE"/>
    <property type="match status" value="1"/>
</dbReference>
<dbReference type="InterPro" id="IPR012773">
    <property type="entry name" value="Ectoine_EctB"/>
</dbReference>
<evidence type="ECO:0000256" key="1">
    <source>
        <dbReference type="ARBA" id="ARBA00001933"/>
    </source>
</evidence>
<dbReference type="SUPFAM" id="SSF53383">
    <property type="entry name" value="PLP-dependent transferases"/>
    <property type="match status" value="1"/>
</dbReference>
<dbReference type="Proteomes" id="UP000823915">
    <property type="component" value="Unassembled WGS sequence"/>
</dbReference>
<organism evidence="13 14">
    <name type="scientific">Candidatus Acutalibacter pullistercoris</name>
    <dbReference type="NCBI Taxonomy" id="2838418"/>
    <lineage>
        <taxon>Bacteria</taxon>
        <taxon>Bacillati</taxon>
        <taxon>Bacillota</taxon>
        <taxon>Clostridia</taxon>
        <taxon>Eubacteriales</taxon>
        <taxon>Acutalibacteraceae</taxon>
        <taxon>Acutalibacter</taxon>
    </lineage>
</organism>
<dbReference type="InterPro" id="IPR005814">
    <property type="entry name" value="Aminotrans_3"/>
</dbReference>
<keyword evidence="7 12" id="KW-0032">Aminotransferase</keyword>
<evidence type="ECO:0000256" key="4">
    <source>
        <dbReference type="ARBA" id="ARBA00008954"/>
    </source>
</evidence>
<keyword evidence="8 12" id="KW-0808">Transferase</keyword>
<sequence length="424" mass="47245">MNEHNNVKPFEEYEAQVRSYCRNFPTVFTTAKGPFLYDENGKEYIDFFSGAGGLNYGHNNDFIKGKVLEYLESDGVMHALDMYTAPKRDFLEFYEEKILKPRGLNYKIQFPGPTGTNAVEAALKLARKVKKRNNVFALMGGFHGMTLGSLALTTDASSRAGAGVPLYNVTHVPAPYMFPELDTVKYMETLLTDDHSGVEKPAAIILETVQADGGINPFSVEWLQRVRALCDKYDILMIVDDIQVGCARTGWFFSFQRAGIVPDIVTQSKSIGGYGMPFALVLIKPELDIWEPGEHNGTFRGYQLSMVAAKAGLEVMLSEHVEEKVREKDKLVSRYMEEIAALDPDRVRTRGIGLIWGVDLFHCDPEGKASKQVLDLCFQNGLIVERVGRGNAVVKVMPELLIDDETLIRGLEILKSAVAQVLGK</sequence>
<gene>
    <name evidence="13" type="primary">ectB</name>
    <name evidence="13" type="ORF">H9838_09480</name>
</gene>
<dbReference type="Gene3D" id="3.90.1150.10">
    <property type="entry name" value="Aspartate Aminotransferase, domain 1"/>
    <property type="match status" value="1"/>
</dbReference>
<dbReference type="PANTHER" id="PTHR43552:SF2">
    <property type="entry name" value="DIAMINOBUTYRATE--2-OXOGLUTARATE TRANSAMINASE"/>
    <property type="match status" value="1"/>
</dbReference>
<comment type="catalytic activity">
    <reaction evidence="10 12">
        <text>L-2,4-diaminobutanoate + 2-oxoglutarate = L-aspartate 4-semialdehyde + L-glutamate</text>
        <dbReference type="Rhea" id="RHEA:11160"/>
        <dbReference type="ChEBI" id="CHEBI:16810"/>
        <dbReference type="ChEBI" id="CHEBI:29985"/>
        <dbReference type="ChEBI" id="CHEBI:58761"/>
        <dbReference type="ChEBI" id="CHEBI:537519"/>
        <dbReference type="EC" id="2.6.1.76"/>
    </reaction>
</comment>
<comment type="similarity">
    <text evidence="4 11">Belongs to the class-III pyridoxal-phosphate-dependent aminotransferase family.</text>
</comment>
<dbReference type="PROSITE" id="PS00600">
    <property type="entry name" value="AA_TRANSFER_CLASS_3"/>
    <property type="match status" value="1"/>
</dbReference>
<evidence type="ECO:0000313" key="13">
    <source>
        <dbReference type="EMBL" id="HIY27382.1"/>
    </source>
</evidence>
<name>A0A9D1YEU2_9FIRM</name>
<evidence type="ECO:0000256" key="3">
    <source>
        <dbReference type="ARBA" id="ARBA00004946"/>
    </source>
</evidence>
<dbReference type="NCBIfam" id="TIGR02407">
    <property type="entry name" value="ectoine_ectB"/>
    <property type="match status" value="1"/>
</dbReference>
<dbReference type="Gene3D" id="3.40.640.10">
    <property type="entry name" value="Type I PLP-dependent aspartate aminotransferase-like (Major domain)"/>
    <property type="match status" value="1"/>
</dbReference>
<evidence type="ECO:0000256" key="2">
    <source>
        <dbReference type="ARBA" id="ARBA00002189"/>
    </source>
</evidence>
<dbReference type="InterPro" id="IPR015422">
    <property type="entry name" value="PyrdxlP-dep_Trfase_small"/>
</dbReference>
<evidence type="ECO:0000256" key="12">
    <source>
        <dbReference type="RuleBase" id="RU365034"/>
    </source>
</evidence>
<dbReference type="Pfam" id="PF00202">
    <property type="entry name" value="Aminotran_3"/>
    <property type="match status" value="1"/>
</dbReference>
<evidence type="ECO:0000256" key="9">
    <source>
        <dbReference type="ARBA" id="ARBA00022898"/>
    </source>
</evidence>
<dbReference type="GO" id="GO:0047307">
    <property type="term" value="F:diaminobutyrate-pyruvate transaminase activity"/>
    <property type="evidence" value="ECO:0007669"/>
    <property type="project" value="InterPro"/>
</dbReference>
<dbReference type="EMBL" id="DXDU01000152">
    <property type="protein sequence ID" value="HIY27382.1"/>
    <property type="molecule type" value="Genomic_DNA"/>
</dbReference>
<comment type="cofactor">
    <cofactor evidence="1 12">
        <name>pyridoxal 5'-phosphate</name>
        <dbReference type="ChEBI" id="CHEBI:597326"/>
    </cofactor>
</comment>
<accession>A0A9D1YEU2</accession>
<dbReference type="GO" id="GO:0045303">
    <property type="term" value="F:diaminobutyrate-2-oxoglutarate transaminase activity"/>
    <property type="evidence" value="ECO:0007669"/>
    <property type="project" value="UniProtKB-EC"/>
</dbReference>
<dbReference type="AlphaFoldDB" id="A0A9D1YEU2"/>
<dbReference type="EC" id="2.6.1.76" evidence="5 12"/>
<dbReference type="InterPro" id="IPR015421">
    <property type="entry name" value="PyrdxlP-dep_Trfase_major"/>
</dbReference>
<evidence type="ECO:0000256" key="7">
    <source>
        <dbReference type="ARBA" id="ARBA00022576"/>
    </source>
</evidence>
<proteinExistence type="inferred from homology"/>
<evidence type="ECO:0000256" key="5">
    <source>
        <dbReference type="ARBA" id="ARBA00013155"/>
    </source>
</evidence>
<evidence type="ECO:0000256" key="11">
    <source>
        <dbReference type="RuleBase" id="RU003560"/>
    </source>
</evidence>
<dbReference type="InterPro" id="IPR004637">
    <property type="entry name" value="Dat"/>
</dbReference>
<dbReference type="NCBIfam" id="TIGR00709">
    <property type="entry name" value="dat"/>
    <property type="match status" value="1"/>
</dbReference>
<dbReference type="CDD" id="cd00610">
    <property type="entry name" value="OAT_like"/>
    <property type="match status" value="1"/>
</dbReference>
<keyword evidence="9 11" id="KW-0663">Pyridoxal phosphate</keyword>
<comment type="pathway">
    <text evidence="3 12">Amine and polyamine biosynthesis; ectoine biosynthesis; L-ectoine from L-aspartate 4-semialdehyde: step 1/3.</text>
</comment>
<evidence type="ECO:0000256" key="8">
    <source>
        <dbReference type="ARBA" id="ARBA00022679"/>
    </source>
</evidence>
<evidence type="ECO:0000313" key="14">
    <source>
        <dbReference type="Proteomes" id="UP000823915"/>
    </source>
</evidence>
<dbReference type="NCBIfam" id="NF006733">
    <property type="entry name" value="PRK09264.1"/>
    <property type="match status" value="1"/>
</dbReference>
<comment type="caution">
    <text evidence="13">The sequence shown here is derived from an EMBL/GenBank/DDBJ whole genome shotgun (WGS) entry which is preliminary data.</text>
</comment>
<dbReference type="GO" id="GO:0019491">
    <property type="term" value="P:ectoine biosynthetic process"/>
    <property type="evidence" value="ECO:0007669"/>
    <property type="project" value="InterPro"/>
</dbReference>
<evidence type="ECO:0000256" key="10">
    <source>
        <dbReference type="ARBA" id="ARBA00049111"/>
    </source>
</evidence>